<evidence type="ECO:0000256" key="2">
    <source>
        <dbReference type="SAM" id="Phobius"/>
    </source>
</evidence>
<accession>A0A409XTJ7</accession>
<dbReference type="EMBL" id="NHYD01000455">
    <property type="protein sequence ID" value="PPQ94135.1"/>
    <property type="molecule type" value="Genomic_DNA"/>
</dbReference>
<proteinExistence type="predicted"/>
<comment type="caution">
    <text evidence="3">The sequence shown here is derived from an EMBL/GenBank/DDBJ whole genome shotgun (WGS) entry which is preliminary data.</text>
</comment>
<feature type="transmembrane region" description="Helical" evidence="2">
    <location>
        <begin position="58"/>
        <end position="84"/>
    </location>
</feature>
<evidence type="ECO:0000313" key="3">
    <source>
        <dbReference type="EMBL" id="PPQ94135.1"/>
    </source>
</evidence>
<sequence length="304" mass="33170">MSTPEIPIPVNVQETQINANLNSSMLLNFLMGIYTMVYGATIYIYLSKKPENFNRRIIIPTISALYLLCFFNLIVQWYYLTWIIVVNGDSRESIFLGTVDGLQWIAVLTDLLENSLLIISDGLLVDMEMLPRLGTIALGHFRSINTFSCGIRMHSASRIHGLQSGRVFNHIMTIIIESAAAYSLVLLLKAIIIVIPSFNVLGSPLSEADYYMEAIIPVVSIQGLAPTVLVARLALTDPNNVGVPATSTHISGLQFGSQQGSGSGHSGNTTGIDVGALDHTDDAEPTPFIELRRESSTDAAENQV</sequence>
<keyword evidence="4" id="KW-1185">Reference proteome</keyword>
<feature type="transmembrane region" description="Helical" evidence="2">
    <location>
        <begin position="25"/>
        <end position="46"/>
    </location>
</feature>
<keyword evidence="2" id="KW-1133">Transmembrane helix</keyword>
<feature type="transmembrane region" description="Helical" evidence="2">
    <location>
        <begin position="215"/>
        <end position="235"/>
    </location>
</feature>
<organism evidence="3 4">
    <name type="scientific">Psilocybe cyanescens</name>
    <dbReference type="NCBI Taxonomy" id="93625"/>
    <lineage>
        <taxon>Eukaryota</taxon>
        <taxon>Fungi</taxon>
        <taxon>Dikarya</taxon>
        <taxon>Basidiomycota</taxon>
        <taxon>Agaricomycotina</taxon>
        <taxon>Agaricomycetes</taxon>
        <taxon>Agaricomycetidae</taxon>
        <taxon>Agaricales</taxon>
        <taxon>Agaricineae</taxon>
        <taxon>Strophariaceae</taxon>
        <taxon>Psilocybe</taxon>
    </lineage>
</organism>
<protein>
    <submittedName>
        <fullName evidence="3">Uncharacterized protein</fullName>
    </submittedName>
</protein>
<reference evidence="3 4" key="1">
    <citation type="journal article" date="2018" name="Evol. Lett.">
        <title>Horizontal gene cluster transfer increased hallucinogenic mushroom diversity.</title>
        <authorList>
            <person name="Reynolds H.T."/>
            <person name="Vijayakumar V."/>
            <person name="Gluck-Thaler E."/>
            <person name="Korotkin H.B."/>
            <person name="Matheny P.B."/>
            <person name="Slot J.C."/>
        </authorList>
    </citation>
    <scope>NUCLEOTIDE SEQUENCE [LARGE SCALE GENOMIC DNA]</scope>
    <source>
        <strain evidence="3 4">2631</strain>
    </source>
</reference>
<dbReference type="AlphaFoldDB" id="A0A409XTJ7"/>
<evidence type="ECO:0000313" key="4">
    <source>
        <dbReference type="Proteomes" id="UP000283269"/>
    </source>
</evidence>
<feature type="transmembrane region" description="Helical" evidence="2">
    <location>
        <begin position="167"/>
        <end position="195"/>
    </location>
</feature>
<name>A0A409XTJ7_PSICY</name>
<keyword evidence="2" id="KW-0472">Membrane</keyword>
<evidence type="ECO:0000256" key="1">
    <source>
        <dbReference type="SAM" id="MobiDB-lite"/>
    </source>
</evidence>
<dbReference type="STRING" id="93625.A0A409XTJ7"/>
<dbReference type="InParanoid" id="A0A409XTJ7"/>
<keyword evidence="2" id="KW-0812">Transmembrane</keyword>
<gene>
    <name evidence="3" type="ORF">CVT25_007891</name>
</gene>
<feature type="region of interest" description="Disordered" evidence="1">
    <location>
        <begin position="254"/>
        <end position="285"/>
    </location>
</feature>
<dbReference type="Proteomes" id="UP000283269">
    <property type="component" value="Unassembled WGS sequence"/>
</dbReference>